<dbReference type="InterPro" id="IPR023394">
    <property type="entry name" value="Sec7_C_sf"/>
</dbReference>
<proteinExistence type="predicted"/>
<feature type="compositionally biased region" description="Low complexity" evidence="1">
    <location>
        <begin position="269"/>
        <end position="280"/>
    </location>
</feature>
<feature type="region of interest" description="Disordered" evidence="1">
    <location>
        <begin position="194"/>
        <end position="281"/>
    </location>
</feature>
<dbReference type="OrthoDB" id="430364at2759"/>
<organism evidence="4 5">
    <name type="scientific">Collybia nuda</name>
    <dbReference type="NCBI Taxonomy" id="64659"/>
    <lineage>
        <taxon>Eukaryota</taxon>
        <taxon>Fungi</taxon>
        <taxon>Dikarya</taxon>
        <taxon>Basidiomycota</taxon>
        <taxon>Agaricomycotina</taxon>
        <taxon>Agaricomycetes</taxon>
        <taxon>Agaricomycetidae</taxon>
        <taxon>Agaricales</taxon>
        <taxon>Tricholomatineae</taxon>
        <taxon>Clitocybaceae</taxon>
        <taxon>Collybia</taxon>
    </lineage>
</organism>
<dbReference type="GO" id="GO:0032012">
    <property type="term" value="P:regulation of ARF protein signal transduction"/>
    <property type="evidence" value="ECO:0007669"/>
    <property type="project" value="InterPro"/>
</dbReference>
<feature type="domain" description="PH" evidence="2">
    <location>
        <begin position="772"/>
        <end position="898"/>
    </location>
</feature>
<dbReference type="InterPro" id="IPR001849">
    <property type="entry name" value="PH_domain"/>
</dbReference>
<dbReference type="InterPro" id="IPR035999">
    <property type="entry name" value="Sec7_dom_sf"/>
</dbReference>
<dbReference type="PROSITE" id="PS50003">
    <property type="entry name" value="PH_DOMAIN"/>
    <property type="match status" value="1"/>
</dbReference>
<dbReference type="InterPro" id="IPR000904">
    <property type="entry name" value="Sec7_dom"/>
</dbReference>
<dbReference type="PANTHER" id="PTHR10663">
    <property type="entry name" value="GUANYL-NUCLEOTIDE EXCHANGE FACTOR"/>
    <property type="match status" value="1"/>
</dbReference>
<feature type="region of interest" description="Disordered" evidence="1">
    <location>
        <begin position="348"/>
        <end position="429"/>
    </location>
</feature>
<feature type="compositionally biased region" description="Polar residues" evidence="1">
    <location>
        <begin position="352"/>
        <end position="367"/>
    </location>
</feature>
<comment type="caution">
    <text evidence="4">The sequence shown here is derived from an EMBL/GenBank/DDBJ whole genome shotgun (WGS) entry which is preliminary data.</text>
</comment>
<protein>
    <submittedName>
        <fullName evidence="4">Uncharacterized protein</fullName>
    </submittedName>
</protein>
<dbReference type="EMBL" id="MU150347">
    <property type="protein sequence ID" value="KAF9458202.1"/>
    <property type="molecule type" value="Genomic_DNA"/>
</dbReference>
<gene>
    <name evidence="4" type="ORF">BDZ94DRAFT_1271283</name>
</gene>
<dbReference type="SMART" id="SM00222">
    <property type="entry name" value="Sec7"/>
    <property type="match status" value="1"/>
</dbReference>
<evidence type="ECO:0000313" key="5">
    <source>
        <dbReference type="Proteomes" id="UP000807353"/>
    </source>
</evidence>
<dbReference type="InterPro" id="IPR041681">
    <property type="entry name" value="PH_9"/>
</dbReference>
<dbReference type="PROSITE" id="PS50190">
    <property type="entry name" value="SEC7"/>
    <property type="match status" value="1"/>
</dbReference>
<evidence type="ECO:0000259" key="2">
    <source>
        <dbReference type="PROSITE" id="PS50003"/>
    </source>
</evidence>
<sequence length="1318" mass="145536">MVGRLTINGKVSGPRESSEIGNPPPPYDSKPNSPIILAGTTTTRTEVVTTTTTTHFFSLPLWRKRGPSPSGPVAQNALSLGAGYDEHGILHSSARTSAYHIEKDLPPTPALNEPELLSDVHQHFDRLQSEGNDTKTNRLPVPPIHVDSQKYSDMQSTAALARAALGLGLPHVLPHSSGYSPQSEINTIAFASQTLPDNSLSPPRIRRVKSSQKFKSYAPPDRSDTVVSPEQGFHRRSRGFSLGTNSFLDLGPPTKGKGKEKDTSEQQPSSKSISRRSSFWSRRRTATPDLALFPTCEDATKRFLIPLPTLPPVSPLQLDLASIQPPISSPLNPQSSNRQHIRGLSRSHSEYIPSTSTNLSPEPNQILATPDIPDIIIHPQHSRSTYSRTERSNPLSTFRSSIPPRSEPSGPSRPPPRPRAHTNPTLSSRISFDATPSSVKFFSRNSLGESTSVFGNHATQFPENHLINIASPLMETESPEIYLQRLRATVSKAEVAGILASSIDPFHVKALKTYVGRFNFVDDPLDVALRKLLMEVGLPRETQQIDRVMEAFAARYLQCNPTLFTSEDHPYILAFSLIMLHTDAFNKSNKRKMTKADYVKNTRLPGVSLEMLDCFYDNILFAPFIFIEDPLDVNGQHGLATEATAPLRTMSPSGNLLGNSISGGQPITRGTKLDPYYLIANNLLHPLRVNVEAYVPTINPYSYEGTGGPWDETVLQRAFAKANEIEVGTANYHRAPLLLSAAVGDEFTNPSGGLRAHSSTALPAVGQGWTLKVTKVGLLNRKDDILEGGKKASNRKWKTWSVILTGSQLLFFRDSTSSISLLGQMESTDGRVINPQSSIFKPDELVSVKGAVAVFDKSYTKYENTFRFALSDGRQLLLQTSNEKDLNEWISIINYASAFKSAGVRMRPIDMSGMDVKLTGVAAATSHLHDLQYRSSKAHNWDCDAPQDLMDMLSGDLPIGIKRSPHIKELPVGASKDDTDIDIPVAPEVDGADQFKATFDQVKADLAAGRWSLLDDDVDLNTVPHTSTQLQHSSFPSRSRIMRSKILDLESKINTVQSQLEADMRFVRNIAILTPFQKSTRDRLVVAVQGIAKRIMQVRLENTKLVCHRYVLLSDLASQERSWHRAKIIALRAATETLQIRSSGIIPRKTFSCHNEPSAITLPISLPHLSTTLNPSYRPESSVCDSFHSAMDFGSEWPSPEDLSSSSFLHTSYFSDSPERSNSRPPSPIAHLNNTETGHPRPISNRSSSQHVQNHTSSRTSDGCSSFEKASSTHEILEEQAELWNETRCAHRVSLVKLPSDMQISTRIERFTAQRSHP</sequence>
<dbReference type="Gene3D" id="1.10.1000.11">
    <property type="entry name" value="Arf Nucleotide-binding Site Opener,domain 2"/>
    <property type="match status" value="1"/>
</dbReference>
<dbReference type="Pfam" id="PF15410">
    <property type="entry name" value="PH_9"/>
    <property type="match status" value="1"/>
</dbReference>
<dbReference type="SUPFAM" id="SSF50729">
    <property type="entry name" value="PH domain-like"/>
    <property type="match status" value="1"/>
</dbReference>
<dbReference type="SUPFAM" id="SSF48425">
    <property type="entry name" value="Sec7 domain"/>
    <property type="match status" value="1"/>
</dbReference>
<feature type="domain" description="SEC7" evidence="3">
    <location>
        <begin position="439"/>
        <end position="630"/>
    </location>
</feature>
<evidence type="ECO:0000259" key="3">
    <source>
        <dbReference type="PROSITE" id="PS50190"/>
    </source>
</evidence>
<name>A0A9P5XX59_9AGAR</name>
<dbReference type="Proteomes" id="UP000807353">
    <property type="component" value="Unassembled WGS sequence"/>
</dbReference>
<evidence type="ECO:0000313" key="4">
    <source>
        <dbReference type="EMBL" id="KAF9458202.1"/>
    </source>
</evidence>
<evidence type="ECO:0000256" key="1">
    <source>
        <dbReference type="SAM" id="MobiDB-lite"/>
    </source>
</evidence>
<dbReference type="Gene3D" id="2.30.29.30">
    <property type="entry name" value="Pleckstrin-homology domain (PH domain)/Phosphotyrosine-binding domain (PTB)"/>
    <property type="match status" value="1"/>
</dbReference>
<dbReference type="PANTHER" id="PTHR10663:SF405">
    <property type="entry name" value="ARF GUANINE NUCLEOTIDE EXCHANGE FACTOR SYT1"/>
    <property type="match status" value="1"/>
</dbReference>
<keyword evidence="5" id="KW-1185">Reference proteome</keyword>
<feature type="compositionally biased region" description="Low complexity" evidence="1">
    <location>
        <begin position="399"/>
        <end position="410"/>
    </location>
</feature>
<accession>A0A9P5XX59</accession>
<reference evidence="4" key="1">
    <citation type="submission" date="2020-11" db="EMBL/GenBank/DDBJ databases">
        <authorList>
            <consortium name="DOE Joint Genome Institute"/>
            <person name="Ahrendt S."/>
            <person name="Riley R."/>
            <person name="Andreopoulos W."/>
            <person name="Labutti K."/>
            <person name="Pangilinan J."/>
            <person name="Ruiz-Duenas F.J."/>
            <person name="Barrasa J.M."/>
            <person name="Sanchez-Garcia M."/>
            <person name="Camarero S."/>
            <person name="Miyauchi S."/>
            <person name="Serrano A."/>
            <person name="Linde D."/>
            <person name="Babiker R."/>
            <person name="Drula E."/>
            <person name="Ayuso-Fernandez I."/>
            <person name="Pacheco R."/>
            <person name="Padilla G."/>
            <person name="Ferreira P."/>
            <person name="Barriuso J."/>
            <person name="Kellner H."/>
            <person name="Castanera R."/>
            <person name="Alfaro M."/>
            <person name="Ramirez L."/>
            <person name="Pisabarro A.G."/>
            <person name="Kuo A."/>
            <person name="Tritt A."/>
            <person name="Lipzen A."/>
            <person name="He G."/>
            <person name="Yan M."/>
            <person name="Ng V."/>
            <person name="Cullen D."/>
            <person name="Martin F."/>
            <person name="Rosso M.-N."/>
            <person name="Henrissat B."/>
            <person name="Hibbett D."/>
            <person name="Martinez A.T."/>
            <person name="Grigoriev I.V."/>
        </authorList>
    </citation>
    <scope>NUCLEOTIDE SEQUENCE</scope>
    <source>
        <strain evidence="4">CBS 247.69</strain>
    </source>
</reference>
<dbReference type="SMART" id="SM00233">
    <property type="entry name" value="PH"/>
    <property type="match status" value="1"/>
</dbReference>
<feature type="region of interest" description="Disordered" evidence="1">
    <location>
        <begin position="1214"/>
        <end position="1272"/>
    </location>
</feature>
<feature type="compositionally biased region" description="Polar residues" evidence="1">
    <location>
        <begin position="382"/>
        <end position="398"/>
    </location>
</feature>
<feature type="compositionally biased region" description="Polar residues" evidence="1">
    <location>
        <begin position="1244"/>
        <end position="1270"/>
    </location>
</feature>
<dbReference type="Pfam" id="PF01369">
    <property type="entry name" value="Sec7"/>
    <property type="match status" value="1"/>
</dbReference>
<dbReference type="InterPro" id="IPR011993">
    <property type="entry name" value="PH-like_dom_sf"/>
</dbReference>
<dbReference type="CDD" id="cd00171">
    <property type="entry name" value="Sec7"/>
    <property type="match status" value="1"/>
</dbReference>
<dbReference type="GO" id="GO:0005085">
    <property type="term" value="F:guanyl-nucleotide exchange factor activity"/>
    <property type="evidence" value="ECO:0007669"/>
    <property type="project" value="InterPro"/>
</dbReference>
<feature type="region of interest" description="Disordered" evidence="1">
    <location>
        <begin position="1"/>
        <end position="34"/>
    </location>
</feature>